<keyword evidence="2" id="KW-0813">Transport</keyword>
<evidence type="ECO:0000256" key="1">
    <source>
        <dbReference type="ARBA" id="ARBA00004141"/>
    </source>
</evidence>
<feature type="transmembrane region" description="Helical" evidence="7">
    <location>
        <begin position="223"/>
        <end position="248"/>
    </location>
</feature>
<dbReference type="PANTHER" id="PTHR30520">
    <property type="entry name" value="FORMATE TRANSPORTER-RELATED"/>
    <property type="match status" value="1"/>
</dbReference>
<dbReference type="Pfam" id="PF01226">
    <property type="entry name" value="Form_Nir_trans"/>
    <property type="match status" value="1"/>
</dbReference>
<keyword evidence="4 7" id="KW-1133">Transmembrane helix</keyword>
<gene>
    <name evidence="8" type="ORF">BQ4739_LOCUS13675</name>
</gene>
<organism evidence="8 9">
    <name type="scientific">Tetradesmus obliquus</name>
    <name type="common">Green alga</name>
    <name type="synonym">Acutodesmus obliquus</name>
    <dbReference type="NCBI Taxonomy" id="3088"/>
    <lineage>
        <taxon>Eukaryota</taxon>
        <taxon>Viridiplantae</taxon>
        <taxon>Chlorophyta</taxon>
        <taxon>core chlorophytes</taxon>
        <taxon>Chlorophyceae</taxon>
        <taxon>CS clade</taxon>
        <taxon>Sphaeropleales</taxon>
        <taxon>Scenedesmaceae</taxon>
        <taxon>Tetradesmus</taxon>
    </lineage>
</organism>
<dbReference type="AlphaFoldDB" id="A0A383W7I3"/>
<keyword evidence="9" id="KW-1185">Reference proteome</keyword>
<feature type="transmembrane region" description="Helical" evidence="7">
    <location>
        <begin position="268"/>
        <end position="291"/>
    </location>
</feature>
<sequence length="367" mass="38463">MDSALDAAMLKPTKAAGLEQQQHHQQQAHGHGHANRNCLVPQEIYDHIAEGGEAKPRNSLLKEMVLGFLAGTFIGFGFSTCMIAAGQLSPEYRKAEPGMFNLLFGAYGFPVGLTMCVINGASLFTSNIAYMAAAFIQRKSSAGQALWIIWLSYFTNLAGCLFLVQLMVSGEVFHHRETFTIELALKKTSYSFGATLTKGILCNWMVCMAVWQGNAAQDITGKLLGVWFPISAFVTMGFEHCIANMFVIPLAMKLGAPISVGTFIVKNLIPSTIGNLIGGGIFVAMAFGLAFGSWEKAICAATSSAAERVAPGLAAKLHLGSAGAASAVPAAGQAAVELSNGSGSSSGAVARIVDGGLLPKSHAALAV</sequence>
<dbReference type="InterPro" id="IPR023271">
    <property type="entry name" value="Aquaporin-like"/>
</dbReference>
<dbReference type="InterPro" id="IPR000292">
    <property type="entry name" value="For/NO2_transpt"/>
</dbReference>
<dbReference type="EMBL" id="FNXT01001191">
    <property type="protein sequence ID" value="SZX73401.1"/>
    <property type="molecule type" value="Genomic_DNA"/>
</dbReference>
<feature type="transmembrane region" description="Helical" evidence="7">
    <location>
        <begin position="106"/>
        <end position="133"/>
    </location>
</feature>
<evidence type="ECO:0000256" key="3">
    <source>
        <dbReference type="ARBA" id="ARBA00022692"/>
    </source>
</evidence>
<dbReference type="PROSITE" id="PS01005">
    <property type="entry name" value="FORMATE_NITRITE_TP_1"/>
    <property type="match status" value="1"/>
</dbReference>
<comment type="similarity">
    <text evidence="6">Belongs to the FNT transporter (TC 1.A.16) family.</text>
</comment>
<dbReference type="FunFam" id="1.20.1080.10:FF:000011">
    <property type="entry name" value="Formate family transporter"/>
    <property type="match status" value="1"/>
</dbReference>
<dbReference type="STRING" id="3088.A0A383W7I3"/>
<accession>A0A383W7I3</accession>
<evidence type="ECO:0000256" key="2">
    <source>
        <dbReference type="ARBA" id="ARBA00022448"/>
    </source>
</evidence>
<dbReference type="PANTHER" id="PTHR30520:SF6">
    <property type="entry name" value="FORMATE_NITRATE FAMILY TRANSPORTER (EUROFUNG)"/>
    <property type="match status" value="1"/>
</dbReference>
<reference evidence="8 9" key="1">
    <citation type="submission" date="2016-10" db="EMBL/GenBank/DDBJ databases">
        <authorList>
            <person name="Cai Z."/>
        </authorList>
    </citation>
    <scope>NUCLEOTIDE SEQUENCE [LARGE SCALE GENOMIC DNA]</scope>
</reference>
<evidence type="ECO:0000256" key="5">
    <source>
        <dbReference type="ARBA" id="ARBA00023136"/>
    </source>
</evidence>
<evidence type="ECO:0000256" key="4">
    <source>
        <dbReference type="ARBA" id="ARBA00022989"/>
    </source>
</evidence>
<comment type="subcellular location">
    <subcellularLocation>
        <location evidence="1">Membrane</location>
        <topology evidence="1">Multi-pass membrane protein</topology>
    </subcellularLocation>
</comment>
<dbReference type="Gene3D" id="1.20.1080.10">
    <property type="entry name" value="Glycerol uptake facilitator protein"/>
    <property type="match status" value="1"/>
</dbReference>
<proteinExistence type="inferred from homology"/>
<feature type="transmembrane region" description="Helical" evidence="7">
    <location>
        <begin position="188"/>
        <end position="211"/>
    </location>
</feature>
<dbReference type="InterPro" id="IPR024002">
    <property type="entry name" value="For/NO2_transpt_CS"/>
</dbReference>
<evidence type="ECO:0000313" key="8">
    <source>
        <dbReference type="EMBL" id="SZX73401.1"/>
    </source>
</evidence>
<feature type="transmembrane region" description="Helical" evidence="7">
    <location>
        <begin position="145"/>
        <end position="168"/>
    </location>
</feature>
<dbReference type="GO" id="GO:0005886">
    <property type="term" value="C:plasma membrane"/>
    <property type="evidence" value="ECO:0007669"/>
    <property type="project" value="TreeGrafter"/>
</dbReference>
<dbReference type="Proteomes" id="UP000256970">
    <property type="component" value="Unassembled WGS sequence"/>
</dbReference>
<evidence type="ECO:0000313" key="9">
    <source>
        <dbReference type="Proteomes" id="UP000256970"/>
    </source>
</evidence>
<feature type="transmembrane region" description="Helical" evidence="7">
    <location>
        <begin position="65"/>
        <end position="86"/>
    </location>
</feature>
<keyword evidence="3 7" id="KW-0812">Transmembrane</keyword>
<evidence type="ECO:0008006" key="10">
    <source>
        <dbReference type="Google" id="ProtNLM"/>
    </source>
</evidence>
<dbReference type="GO" id="GO:0015499">
    <property type="term" value="F:formate transmembrane transporter activity"/>
    <property type="evidence" value="ECO:0007669"/>
    <property type="project" value="TreeGrafter"/>
</dbReference>
<keyword evidence="5 7" id="KW-0472">Membrane</keyword>
<evidence type="ECO:0000256" key="7">
    <source>
        <dbReference type="SAM" id="Phobius"/>
    </source>
</evidence>
<protein>
    <recommendedName>
        <fullName evidence="10">Formate/nitrite transporter</fullName>
    </recommendedName>
</protein>
<name>A0A383W7I3_TETOB</name>
<evidence type="ECO:0000256" key="6">
    <source>
        <dbReference type="ARBA" id="ARBA00049660"/>
    </source>
</evidence>